<accession>A0AAE1A7K9</accession>
<evidence type="ECO:0000256" key="1">
    <source>
        <dbReference type="ARBA" id="ARBA00004651"/>
    </source>
</evidence>
<dbReference type="InterPro" id="IPR000276">
    <property type="entry name" value="GPCR_Rhodpsn"/>
</dbReference>
<dbReference type="InterPro" id="IPR017452">
    <property type="entry name" value="GPCR_Rhodpsn_7TM"/>
</dbReference>
<dbReference type="PRINTS" id="PR00237">
    <property type="entry name" value="GPCRRHODOPSN"/>
</dbReference>
<dbReference type="Gene3D" id="1.20.1070.10">
    <property type="entry name" value="Rhodopsin 7-helix transmembrane proteins"/>
    <property type="match status" value="1"/>
</dbReference>
<feature type="transmembrane region" description="Helical" evidence="11">
    <location>
        <begin position="187"/>
        <end position="208"/>
    </location>
</feature>
<evidence type="ECO:0000256" key="7">
    <source>
        <dbReference type="ARBA" id="ARBA00023170"/>
    </source>
</evidence>
<keyword evidence="3 9" id="KW-0812">Transmembrane</keyword>
<sequence length="468" mass="52187">MANETLISTVSPEFSDVEKVLFVYTGIRESFRVYYVTEVVIYVITIFTNAITLTLLSCNRRLRILSNLFFGCLAVTDFIQGFFGVAFNALRICWFSRRADLSFVNVEGVMFLLVGWWLSTLFSYCGILLITLERWLFIAHPFLHQRLYTAKKMFGVVGVAVGMCMVGCAVFSTGAARSVNVGISFPLLHTCFSVLIVSTYAHIILISCRQQRSIRAVKNRTANRSANSHRENADNNGNINIHDSGGIRVSGYDLRGDARNRENDKANTTNAPIFTISSQKHSGDDLGGAANNNSLPATTTNAADALTSNTISVTDLGGSSVKAQGASLNNQMTLVGIEKAANEKRKYNFFSGSKDTKNKYKTAVAHNWKAVRMSATVFCMYFCFMSPWVYYEAFASLIYGPRTETNEISQALNTLTCLHFCSNFFVYSFQNRDFRRVLGKYWAIVFGCCFPSLRNKVTDMANVPSGHY</sequence>
<evidence type="ECO:0000256" key="2">
    <source>
        <dbReference type="ARBA" id="ARBA00022475"/>
    </source>
</evidence>
<dbReference type="CDD" id="cd00637">
    <property type="entry name" value="7tm_classA_rhodopsin-like"/>
    <property type="match status" value="1"/>
</dbReference>
<evidence type="ECO:0000256" key="8">
    <source>
        <dbReference type="ARBA" id="ARBA00023224"/>
    </source>
</evidence>
<comment type="caution">
    <text evidence="13">The sequence shown here is derived from an EMBL/GenBank/DDBJ whole genome shotgun (WGS) entry which is preliminary data.</text>
</comment>
<comment type="similarity">
    <text evidence="9">Belongs to the G-protein coupled receptor 1 family.</text>
</comment>
<keyword evidence="6 11" id="KW-0472">Membrane</keyword>
<proteinExistence type="inferred from homology"/>
<keyword evidence="14" id="KW-1185">Reference proteome</keyword>
<evidence type="ECO:0000256" key="5">
    <source>
        <dbReference type="ARBA" id="ARBA00023040"/>
    </source>
</evidence>
<dbReference type="PROSITE" id="PS50262">
    <property type="entry name" value="G_PROTEIN_RECEP_F1_2"/>
    <property type="match status" value="1"/>
</dbReference>
<evidence type="ECO:0000256" key="9">
    <source>
        <dbReference type="RuleBase" id="RU000688"/>
    </source>
</evidence>
<evidence type="ECO:0000256" key="6">
    <source>
        <dbReference type="ARBA" id="ARBA00023136"/>
    </source>
</evidence>
<dbReference type="GO" id="GO:0004930">
    <property type="term" value="F:G protein-coupled receptor activity"/>
    <property type="evidence" value="ECO:0007669"/>
    <property type="project" value="UniProtKB-KW"/>
</dbReference>
<evidence type="ECO:0000256" key="11">
    <source>
        <dbReference type="SAM" id="Phobius"/>
    </source>
</evidence>
<keyword evidence="8 9" id="KW-0807">Transducer</keyword>
<feature type="transmembrane region" description="Helical" evidence="11">
    <location>
        <begin position="33"/>
        <end position="56"/>
    </location>
</feature>
<feature type="transmembrane region" description="Helical" evidence="11">
    <location>
        <begin position="68"/>
        <end position="90"/>
    </location>
</feature>
<dbReference type="PANTHER" id="PTHR24249">
    <property type="entry name" value="HISTAMINE RECEPTOR-RELATED G-PROTEIN COUPLED RECEPTOR"/>
    <property type="match status" value="1"/>
</dbReference>
<keyword evidence="5 9" id="KW-0297">G-protein coupled receptor</keyword>
<dbReference type="GO" id="GO:0005886">
    <property type="term" value="C:plasma membrane"/>
    <property type="evidence" value="ECO:0007669"/>
    <property type="project" value="UniProtKB-SubCell"/>
</dbReference>
<evidence type="ECO:0000256" key="10">
    <source>
        <dbReference type="SAM" id="MobiDB-lite"/>
    </source>
</evidence>
<comment type="subcellular location">
    <subcellularLocation>
        <location evidence="1">Cell membrane</location>
        <topology evidence="1">Multi-pass membrane protein</topology>
    </subcellularLocation>
</comment>
<keyword evidence="7 9" id="KW-0675">Receptor</keyword>
<dbReference type="InterPro" id="IPR050569">
    <property type="entry name" value="TAAR"/>
</dbReference>
<feature type="region of interest" description="Disordered" evidence="10">
    <location>
        <begin position="220"/>
        <end position="242"/>
    </location>
</feature>
<evidence type="ECO:0000256" key="3">
    <source>
        <dbReference type="ARBA" id="ARBA00022692"/>
    </source>
</evidence>
<gene>
    <name evidence="13" type="ORF">RRG08_037734</name>
</gene>
<name>A0AAE1A7K9_9GAST</name>
<protein>
    <recommendedName>
        <fullName evidence="12">G-protein coupled receptors family 1 profile domain-containing protein</fullName>
    </recommendedName>
</protein>
<dbReference type="PROSITE" id="PS00237">
    <property type="entry name" value="G_PROTEIN_RECEP_F1_1"/>
    <property type="match status" value="1"/>
</dbReference>
<dbReference type="AlphaFoldDB" id="A0AAE1A7K9"/>
<dbReference type="SUPFAM" id="SSF81321">
    <property type="entry name" value="Family A G protein-coupled receptor-like"/>
    <property type="match status" value="1"/>
</dbReference>
<evidence type="ECO:0000313" key="14">
    <source>
        <dbReference type="Proteomes" id="UP001283361"/>
    </source>
</evidence>
<feature type="transmembrane region" description="Helical" evidence="11">
    <location>
        <begin position="110"/>
        <end position="132"/>
    </location>
</feature>
<dbReference type="Proteomes" id="UP001283361">
    <property type="component" value="Unassembled WGS sequence"/>
</dbReference>
<feature type="transmembrane region" description="Helical" evidence="11">
    <location>
        <begin position="370"/>
        <end position="391"/>
    </location>
</feature>
<dbReference type="Pfam" id="PF00001">
    <property type="entry name" value="7tm_1"/>
    <property type="match status" value="1"/>
</dbReference>
<keyword evidence="4 11" id="KW-1133">Transmembrane helix</keyword>
<dbReference type="PANTHER" id="PTHR24249:SF372">
    <property type="entry name" value="G-PROTEIN COUPLED RECEPTORS FAMILY 1 PROFILE DOMAIN-CONTAINING PROTEIN"/>
    <property type="match status" value="1"/>
</dbReference>
<feature type="transmembrane region" description="Helical" evidence="11">
    <location>
        <begin position="153"/>
        <end position="175"/>
    </location>
</feature>
<dbReference type="EMBL" id="JAWDGP010002489">
    <property type="protein sequence ID" value="KAK3782735.1"/>
    <property type="molecule type" value="Genomic_DNA"/>
</dbReference>
<reference evidence="13" key="1">
    <citation type="journal article" date="2023" name="G3 (Bethesda)">
        <title>A reference genome for the long-term kleptoplast-retaining sea slug Elysia crispata morphotype clarki.</title>
        <authorList>
            <person name="Eastman K.E."/>
            <person name="Pendleton A.L."/>
            <person name="Shaikh M.A."/>
            <person name="Suttiyut T."/>
            <person name="Ogas R."/>
            <person name="Tomko P."/>
            <person name="Gavelis G."/>
            <person name="Widhalm J.R."/>
            <person name="Wisecaver J.H."/>
        </authorList>
    </citation>
    <scope>NUCLEOTIDE SEQUENCE</scope>
    <source>
        <strain evidence="13">ECLA1</strain>
    </source>
</reference>
<evidence type="ECO:0000313" key="13">
    <source>
        <dbReference type="EMBL" id="KAK3782735.1"/>
    </source>
</evidence>
<organism evidence="13 14">
    <name type="scientific">Elysia crispata</name>
    <name type="common">lettuce slug</name>
    <dbReference type="NCBI Taxonomy" id="231223"/>
    <lineage>
        <taxon>Eukaryota</taxon>
        <taxon>Metazoa</taxon>
        <taxon>Spiralia</taxon>
        <taxon>Lophotrochozoa</taxon>
        <taxon>Mollusca</taxon>
        <taxon>Gastropoda</taxon>
        <taxon>Heterobranchia</taxon>
        <taxon>Euthyneura</taxon>
        <taxon>Panpulmonata</taxon>
        <taxon>Sacoglossa</taxon>
        <taxon>Placobranchoidea</taxon>
        <taxon>Plakobranchidae</taxon>
        <taxon>Elysia</taxon>
    </lineage>
</organism>
<evidence type="ECO:0000256" key="4">
    <source>
        <dbReference type="ARBA" id="ARBA00022989"/>
    </source>
</evidence>
<feature type="domain" description="G-protein coupled receptors family 1 profile" evidence="12">
    <location>
        <begin position="48"/>
        <end position="157"/>
    </location>
</feature>
<evidence type="ECO:0000259" key="12">
    <source>
        <dbReference type="PROSITE" id="PS50262"/>
    </source>
</evidence>
<keyword evidence="2" id="KW-1003">Cell membrane</keyword>